<dbReference type="PROSITE" id="PS51884">
    <property type="entry name" value="CHAPLIN"/>
    <property type="match status" value="2"/>
</dbReference>
<keyword evidence="6 7" id="KW-0034">Amyloid</keyword>
<dbReference type="RefSeq" id="WP_309549533.1">
    <property type="nucleotide sequence ID" value="NZ_CP133762.1"/>
</dbReference>
<feature type="domain" description="Chaplin" evidence="10">
    <location>
        <begin position="39"/>
        <end position="79"/>
    </location>
</feature>
<name>A0ABY9RZI8_9ACTN</name>
<comment type="subcellular location">
    <subcellularLocation>
        <location evidence="1">Secreted</location>
        <location evidence="1">Cell wall</location>
    </subcellularLocation>
</comment>
<sequence>MRQISRSGLATLLVTGGALALSAGAAHADSAAQGAAVGSPGVGSGNAVQLPVHVPVNVCGNTVNVVGLLNPAAGNSCANRSDSSHHGSGARAGGPSHKDMPGTPRAGSSDGGTRAGGGSGHGGGHHGGGAHNGGGASAEGVTEGSPGVLSGNGIQLPVDLPVNLSGNSVNVVGIGNPAIGNTSVNESEEECEHPETPTPRPETPRNLPPAPNTEELPRLRSRTRSSSPAPAPTPWATRPRRAPPCSSAERSCTAGPAARPTRSDAPATTSLLDCHRPRSTGIGQGRRVAALLALAVRQPARSSARTLRSPSDAAPVRQDVSTVSTAGAMRARA</sequence>
<gene>
    <name evidence="11" type="ORF">RGF97_26225</name>
</gene>
<feature type="domain" description="Chaplin" evidence="10">
    <location>
        <begin position="145"/>
        <end position="185"/>
    </location>
</feature>
<feature type="compositionally biased region" description="Polar residues" evidence="8">
    <location>
        <begin position="300"/>
        <end position="309"/>
    </location>
</feature>
<evidence type="ECO:0000256" key="6">
    <source>
        <dbReference type="ARBA" id="ARBA00023087"/>
    </source>
</evidence>
<feature type="signal peptide" evidence="9">
    <location>
        <begin position="1"/>
        <end position="28"/>
    </location>
</feature>
<feature type="compositionally biased region" description="Pro residues" evidence="8">
    <location>
        <begin position="196"/>
        <end position="211"/>
    </location>
</feature>
<evidence type="ECO:0000313" key="11">
    <source>
        <dbReference type="EMBL" id="WMX47605.1"/>
    </source>
</evidence>
<feature type="chain" id="PRO_5046762907" evidence="9">
    <location>
        <begin position="29"/>
        <end position="333"/>
    </location>
</feature>
<feature type="region of interest" description="Disordered" evidence="8">
    <location>
        <begin position="298"/>
        <end position="333"/>
    </location>
</feature>
<evidence type="ECO:0000256" key="2">
    <source>
        <dbReference type="ARBA" id="ARBA00022512"/>
    </source>
</evidence>
<proteinExistence type="predicted"/>
<evidence type="ECO:0000313" key="12">
    <source>
        <dbReference type="Proteomes" id="UP001250858"/>
    </source>
</evidence>
<evidence type="ECO:0000256" key="5">
    <source>
        <dbReference type="ARBA" id="ARBA00022889"/>
    </source>
</evidence>
<protein>
    <submittedName>
        <fullName evidence="11">Chaplin</fullName>
    </submittedName>
</protein>
<accession>A0ABY9RZI8</accession>
<evidence type="ECO:0000256" key="9">
    <source>
        <dbReference type="SAM" id="SignalP"/>
    </source>
</evidence>
<dbReference type="Proteomes" id="UP001250858">
    <property type="component" value="Chromosome"/>
</dbReference>
<keyword evidence="2" id="KW-0134">Cell wall</keyword>
<feature type="region of interest" description="Disordered" evidence="8">
    <location>
        <begin position="180"/>
        <end position="279"/>
    </location>
</feature>
<organism evidence="11 12">
    <name type="scientific">Streptomyces roseicoloratus</name>
    <dbReference type="NCBI Taxonomy" id="2508722"/>
    <lineage>
        <taxon>Bacteria</taxon>
        <taxon>Bacillati</taxon>
        <taxon>Actinomycetota</taxon>
        <taxon>Actinomycetes</taxon>
        <taxon>Kitasatosporales</taxon>
        <taxon>Streptomycetaceae</taxon>
        <taxon>Streptomyces</taxon>
    </lineage>
</organism>
<keyword evidence="12" id="KW-1185">Reference proteome</keyword>
<evidence type="ECO:0000259" key="10">
    <source>
        <dbReference type="PROSITE" id="PS51884"/>
    </source>
</evidence>
<keyword evidence="3" id="KW-0964">Secreted</keyword>
<evidence type="ECO:0000256" key="8">
    <source>
        <dbReference type="SAM" id="MobiDB-lite"/>
    </source>
</evidence>
<evidence type="ECO:0000256" key="4">
    <source>
        <dbReference type="ARBA" id="ARBA00022729"/>
    </source>
</evidence>
<dbReference type="InterPro" id="IPR005528">
    <property type="entry name" value="ChpA-H"/>
</dbReference>
<dbReference type="EMBL" id="CP133762">
    <property type="protein sequence ID" value="WMX47605.1"/>
    <property type="molecule type" value="Genomic_DNA"/>
</dbReference>
<reference evidence="11 12" key="1">
    <citation type="submission" date="2023-09" db="EMBL/GenBank/DDBJ databases">
        <title>Complete genome of Streptomyces roseicoloratus T14.</title>
        <authorList>
            <person name="Bashizi T."/>
            <person name="Kim M.-J."/>
            <person name="Lee G."/>
            <person name="Tagele S.B."/>
            <person name="Shin J.-H."/>
        </authorList>
    </citation>
    <scope>NUCLEOTIDE SEQUENCE [LARGE SCALE GENOMIC DNA]</scope>
    <source>
        <strain evidence="11 12">T14</strain>
    </source>
</reference>
<feature type="compositionally biased region" description="Gly residues" evidence="8">
    <location>
        <begin position="109"/>
        <end position="137"/>
    </location>
</feature>
<evidence type="ECO:0000256" key="1">
    <source>
        <dbReference type="ARBA" id="ARBA00004191"/>
    </source>
</evidence>
<keyword evidence="5" id="KW-0130">Cell adhesion</keyword>
<dbReference type="Pfam" id="PF03777">
    <property type="entry name" value="ChpA-C"/>
    <property type="match status" value="2"/>
</dbReference>
<feature type="region of interest" description="Disordered" evidence="8">
    <location>
        <begin position="76"/>
        <end position="148"/>
    </location>
</feature>
<evidence type="ECO:0000256" key="7">
    <source>
        <dbReference type="PROSITE-ProRule" id="PRU01232"/>
    </source>
</evidence>
<keyword evidence="4 9" id="KW-0732">Signal</keyword>
<evidence type="ECO:0000256" key="3">
    <source>
        <dbReference type="ARBA" id="ARBA00022525"/>
    </source>
</evidence>